<reference evidence="5" key="1">
    <citation type="journal article" date="2017" name="Front. Plant Sci.">
        <title>Climate Clever Clovers: New Paradigm to Reduce the Environmental Footprint of Ruminants by Breeding Low Methanogenic Forages Utilizing Haplotype Variation.</title>
        <authorList>
            <person name="Kaur P."/>
            <person name="Appels R."/>
            <person name="Bayer P.E."/>
            <person name="Keeble-Gagnere G."/>
            <person name="Wang J."/>
            <person name="Hirakawa H."/>
            <person name="Shirasawa K."/>
            <person name="Vercoe P."/>
            <person name="Stefanova K."/>
            <person name="Durmic Z."/>
            <person name="Nichols P."/>
            <person name="Revell C."/>
            <person name="Isobe S.N."/>
            <person name="Edwards D."/>
            <person name="Erskine W."/>
        </authorList>
    </citation>
    <scope>NUCLEOTIDE SEQUENCE [LARGE SCALE GENOMIC DNA]</scope>
    <source>
        <strain evidence="5">cv. Daliak</strain>
    </source>
</reference>
<evidence type="ECO:0000256" key="1">
    <source>
        <dbReference type="SAM" id="MobiDB-lite"/>
    </source>
</evidence>
<name>A0A2Z6NJC5_TRISU</name>
<organism evidence="4 5">
    <name type="scientific">Trifolium subterraneum</name>
    <name type="common">Subterranean clover</name>
    <dbReference type="NCBI Taxonomy" id="3900"/>
    <lineage>
        <taxon>Eukaryota</taxon>
        <taxon>Viridiplantae</taxon>
        <taxon>Streptophyta</taxon>
        <taxon>Embryophyta</taxon>
        <taxon>Tracheophyta</taxon>
        <taxon>Spermatophyta</taxon>
        <taxon>Magnoliopsida</taxon>
        <taxon>eudicotyledons</taxon>
        <taxon>Gunneridae</taxon>
        <taxon>Pentapetalae</taxon>
        <taxon>rosids</taxon>
        <taxon>fabids</taxon>
        <taxon>Fabales</taxon>
        <taxon>Fabaceae</taxon>
        <taxon>Papilionoideae</taxon>
        <taxon>50 kb inversion clade</taxon>
        <taxon>NPAAA clade</taxon>
        <taxon>Hologalegina</taxon>
        <taxon>IRL clade</taxon>
        <taxon>Trifolieae</taxon>
        <taxon>Trifolium</taxon>
    </lineage>
</organism>
<dbReference type="AlphaFoldDB" id="A0A2Z6NJC5"/>
<gene>
    <name evidence="4" type="ORF">TSUD_277560</name>
</gene>
<dbReference type="EMBL" id="DF973633">
    <property type="protein sequence ID" value="GAU36550.1"/>
    <property type="molecule type" value="Genomic_DNA"/>
</dbReference>
<feature type="domain" description="DUF4378" evidence="2">
    <location>
        <begin position="785"/>
        <end position="887"/>
    </location>
</feature>
<dbReference type="OrthoDB" id="1928505at2759"/>
<accession>A0A2Z6NJC5</accession>
<dbReference type="InterPro" id="IPR025486">
    <property type="entry name" value="DUF4378"/>
</dbReference>
<feature type="compositionally biased region" description="Basic and acidic residues" evidence="1">
    <location>
        <begin position="157"/>
        <end position="172"/>
    </location>
</feature>
<dbReference type="PANTHER" id="PTHR21726:SF61">
    <property type="entry name" value="DNAA INITIATOR-ASSOCIATING PROTEIN"/>
    <property type="match status" value="1"/>
</dbReference>
<dbReference type="PANTHER" id="PTHR21726">
    <property type="entry name" value="PHOSPHATIDYLINOSITOL N-ACETYLGLUCOSAMINYLTRANSFERASE SUBUNIT P DOWN SYNDROME CRITICAL REGION PROTEIN 5 -RELATED"/>
    <property type="match status" value="1"/>
</dbReference>
<evidence type="ECO:0000259" key="3">
    <source>
        <dbReference type="Pfam" id="PF14383"/>
    </source>
</evidence>
<evidence type="ECO:0000259" key="2">
    <source>
        <dbReference type="Pfam" id="PF14309"/>
    </source>
</evidence>
<feature type="region of interest" description="Disordered" evidence="1">
    <location>
        <begin position="196"/>
        <end position="255"/>
    </location>
</feature>
<feature type="compositionally biased region" description="Basic and acidic residues" evidence="1">
    <location>
        <begin position="130"/>
        <end position="139"/>
    </location>
</feature>
<feature type="domain" description="DUF3741" evidence="3">
    <location>
        <begin position="106"/>
        <end position="132"/>
    </location>
</feature>
<feature type="region of interest" description="Disordered" evidence="1">
    <location>
        <begin position="128"/>
        <end position="148"/>
    </location>
</feature>
<evidence type="ECO:0008006" key="6">
    <source>
        <dbReference type="Google" id="ProtNLM"/>
    </source>
</evidence>
<evidence type="ECO:0000313" key="4">
    <source>
        <dbReference type="EMBL" id="GAU36550.1"/>
    </source>
</evidence>
<proteinExistence type="predicted"/>
<feature type="region of interest" description="Disordered" evidence="1">
    <location>
        <begin position="153"/>
        <end position="172"/>
    </location>
</feature>
<feature type="non-terminal residue" evidence="4">
    <location>
        <position position="1"/>
    </location>
</feature>
<evidence type="ECO:0000313" key="5">
    <source>
        <dbReference type="Proteomes" id="UP000242715"/>
    </source>
</evidence>
<dbReference type="InterPro" id="IPR032795">
    <property type="entry name" value="DUF3741-assoc"/>
</dbReference>
<dbReference type="Pfam" id="PF14309">
    <property type="entry name" value="DUF4378"/>
    <property type="match status" value="1"/>
</dbReference>
<feature type="compositionally biased region" description="Basic residues" evidence="1">
    <location>
        <begin position="196"/>
        <end position="205"/>
    </location>
</feature>
<dbReference type="Proteomes" id="UP000242715">
    <property type="component" value="Unassembled WGS sequence"/>
</dbReference>
<feature type="compositionally biased region" description="Low complexity" evidence="1">
    <location>
        <begin position="212"/>
        <end position="226"/>
    </location>
</feature>
<sequence>SVEEMSDVSVNGSSSCLAITEKNNNQKQDGSCVGIFFQLFDWNKRLTKKRFFTKKLLPPVNTKQDSLKRFKGDEKMPNSKLHLIANGNNVGFTNTEKGENCVIEVEQQKHEMKVPSLVARLMGLESIPASKRDKSEKSSFSDSDDGEESLEIGVANARHDSRPQKLRKTEANERRAVTRFGTEALQIKSVLSQVRKYNHHQHHTNKLVSPLKSPRISSGKSGSRSSRLIEAASKILEPGLQPTSRSKSSLTSSISKFPPSNGIAIETVGARPQDIHNQSCYNAVDKSMVEHTCQNCGNLLDVDISRTSHDITDFSSALTQNGRLFSPSHENDVVLLRSQEKIITLVDEDVKKNAYSCNEFTSIRIPVPEKWNLSRQLLGGLEDDDTSSFALRHKTQTQERVLSGDKMLFEFGSRTSNMQEKRVSSAATASTANVNKDFVRLNQSLSGRNRTRSPTKLDSRKFDHERKRRTLNVSQVDDTSSVNLVTSEQRNVSFDANGGKRRSFDAFSSNNSNVKSKRGDYRKTDKINRVVSSTFSSPLKKKEKTRSDYEIKTCFQRHNPPLREDVIGAFLEQKLKDLRSRENKELVNGDQPKRSSALILQELISVLNVERLICTDDRTFNDKNHKYERKHVGLCGTSCNGNHLSPGSVLEASFSSSSLEESSGHCFHPDSINCSYDQPERLKHEARLLNSETSFNIGKIGYKILTELVNRIHSILQSLDSFWTRSTESKLNHMTEVIFNAELILGNVTRHSEEEVVPQLLISCILDELDDIATDAMLRNFSQSEIKGFLFDCVIEYLESNCFQHYYNVFRSSCARTKIPLCMKAEILVQEVKSEIKKWEFLAGMEPDQIIEWEMSHSLGKWTDFNIEAFEFGVDIGGDVLQILLDEIVEDLGNFKKVAV</sequence>
<protein>
    <recommendedName>
        <fullName evidence="6">DUF4378 domain-containing protein</fullName>
    </recommendedName>
</protein>
<feature type="compositionally biased region" description="Low complexity" evidence="1">
    <location>
        <begin position="242"/>
        <end position="255"/>
    </location>
</feature>
<keyword evidence="5" id="KW-1185">Reference proteome</keyword>
<dbReference type="Pfam" id="PF14383">
    <property type="entry name" value="VARLMGL"/>
    <property type="match status" value="1"/>
</dbReference>